<dbReference type="Proteomes" id="UP001596270">
    <property type="component" value="Unassembled WGS sequence"/>
</dbReference>
<dbReference type="SUPFAM" id="SSF56601">
    <property type="entry name" value="beta-lactamase/transpeptidase-like"/>
    <property type="match status" value="1"/>
</dbReference>
<dbReference type="PANTHER" id="PTHR30023">
    <property type="entry name" value="D-ALANYL-D-ALANINE CARBOXYPEPTIDASE"/>
    <property type="match status" value="1"/>
</dbReference>
<dbReference type="PANTHER" id="PTHR30023:SF0">
    <property type="entry name" value="PENICILLIN-SENSITIVE CARBOXYPEPTIDASE A"/>
    <property type="match status" value="1"/>
</dbReference>
<comment type="caution">
    <text evidence="3">The sequence shown here is derived from an EMBL/GenBank/DDBJ whole genome shotgun (WGS) entry which is preliminary data.</text>
</comment>
<protein>
    <submittedName>
        <fullName evidence="3">D-alanyl-D-alanine carboxypeptidase/D-alanyl-D-alanine-endopeptidase</fullName>
        <ecNumber evidence="3">3.4.16.4</ecNumber>
    </submittedName>
</protein>
<dbReference type="Gene3D" id="3.40.710.10">
    <property type="entry name" value="DD-peptidase/beta-lactamase superfamily"/>
    <property type="match status" value="1"/>
</dbReference>
<organism evidence="3 4">
    <name type="scientific">Polaromonas aquatica</name>
    <dbReference type="NCBI Taxonomy" id="332657"/>
    <lineage>
        <taxon>Bacteria</taxon>
        <taxon>Pseudomonadati</taxon>
        <taxon>Pseudomonadota</taxon>
        <taxon>Betaproteobacteria</taxon>
        <taxon>Burkholderiales</taxon>
        <taxon>Comamonadaceae</taxon>
        <taxon>Polaromonas</taxon>
    </lineage>
</organism>
<keyword evidence="3" id="KW-0645">Protease</keyword>
<accession>A0ABW1TW24</accession>
<dbReference type="InterPro" id="IPR000667">
    <property type="entry name" value="Peptidase_S13"/>
</dbReference>
<sequence length="500" mass="52849">MIHDLPRLRAPRAAALTVMALLLALANNTVLAQTVRLPTPIEKALARAQVPRDAVSLLVVDAAGKLPPRLSYRADVPMNPASVMKLVTTYAALDTLGPDFTWKTKITLDGNLAGGLLNGNMIVQGGGDPKLVVERLQALLMQVQANGARAIRGDIVLDRSAFATPAIDPGEFDGEPLRPYNAQPDALLINFKSLVMTFTPDIPNARALVRFEPPLAGVQVADTVPLVRAGRCGDWRSELRASMDNPNRIDFLGSYSSACGEKVWPSAYADPASFAARAMEGSWRQLGGLMTGSVRDASPQELAMLRKTGTLSGDRAAAQFESPSLPLLEIVRDVNKYSNNIMAQHLFLTLGLNTNPGQAKSGTLEAGRAALSAWWQKRLAGATPPVMDNGSGLSRSERITAASLSALLQQAAKGPMAANLADSLPVAGVDATMRERAKSVAGRAFVKTGSLRDVTALAGYADGNSGARYIVVGLINHPNAPAARGALDALVDWAVKEGGK</sequence>
<keyword evidence="2 3" id="KW-0378">Hydrolase</keyword>
<dbReference type="RefSeq" id="WP_371437151.1">
    <property type="nucleotide sequence ID" value="NZ_JBHSRS010000018.1"/>
</dbReference>
<name>A0ABW1TW24_9BURK</name>
<evidence type="ECO:0000313" key="3">
    <source>
        <dbReference type="EMBL" id="MFC6281532.1"/>
    </source>
</evidence>
<dbReference type="PRINTS" id="PR00922">
    <property type="entry name" value="DADACBPTASE3"/>
</dbReference>
<keyword evidence="4" id="KW-1185">Reference proteome</keyword>
<evidence type="ECO:0000313" key="4">
    <source>
        <dbReference type="Proteomes" id="UP001596270"/>
    </source>
</evidence>
<gene>
    <name evidence="3" type="primary">dacB</name>
    <name evidence="3" type="ORF">ACFQND_09840</name>
</gene>
<dbReference type="Gene3D" id="3.50.80.20">
    <property type="entry name" value="D-Ala-D-Ala carboxypeptidase C, peptidase S13"/>
    <property type="match status" value="1"/>
</dbReference>
<evidence type="ECO:0000256" key="2">
    <source>
        <dbReference type="ARBA" id="ARBA00022801"/>
    </source>
</evidence>
<keyword evidence="3" id="KW-0121">Carboxypeptidase</keyword>
<dbReference type="EC" id="3.4.16.4" evidence="3"/>
<dbReference type="EMBL" id="JBHSRS010000018">
    <property type="protein sequence ID" value="MFC6281532.1"/>
    <property type="molecule type" value="Genomic_DNA"/>
</dbReference>
<evidence type="ECO:0000256" key="1">
    <source>
        <dbReference type="ARBA" id="ARBA00006096"/>
    </source>
</evidence>
<dbReference type="NCBIfam" id="TIGR00666">
    <property type="entry name" value="PBP4"/>
    <property type="match status" value="1"/>
</dbReference>
<dbReference type="InterPro" id="IPR012338">
    <property type="entry name" value="Beta-lactam/transpept-like"/>
</dbReference>
<comment type="similarity">
    <text evidence="1">Belongs to the peptidase S13 family.</text>
</comment>
<dbReference type="GO" id="GO:0009002">
    <property type="term" value="F:serine-type D-Ala-D-Ala carboxypeptidase activity"/>
    <property type="evidence" value="ECO:0007669"/>
    <property type="project" value="UniProtKB-EC"/>
</dbReference>
<dbReference type="Pfam" id="PF02113">
    <property type="entry name" value="Peptidase_S13"/>
    <property type="match status" value="1"/>
</dbReference>
<reference evidence="4" key="1">
    <citation type="journal article" date="2019" name="Int. J. Syst. Evol. Microbiol.">
        <title>The Global Catalogue of Microorganisms (GCM) 10K type strain sequencing project: providing services to taxonomists for standard genome sequencing and annotation.</title>
        <authorList>
            <consortium name="The Broad Institute Genomics Platform"/>
            <consortium name="The Broad Institute Genome Sequencing Center for Infectious Disease"/>
            <person name="Wu L."/>
            <person name="Ma J."/>
        </authorList>
    </citation>
    <scope>NUCLEOTIDE SEQUENCE [LARGE SCALE GENOMIC DNA]</scope>
    <source>
        <strain evidence="4">CCUG 39402</strain>
    </source>
</reference>
<proteinExistence type="inferred from homology"/>